<keyword evidence="4" id="KW-1185">Reference proteome</keyword>
<keyword evidence="1" id="KW-0472">Membrane</keyword>
<evidence type="ECO:0000313" key="3">
    <source>
        <dbReference type="EMBL" id="GGB92293.1"/>
    </source>
</evidence>
<feature type="transmembrane region" description="Helical" evidence="1">
    <location>
        <begin position="20"/>
        <end position="39"/>
    </location>
</feature>
<dbReference type="SUPFAM" id="SSF46626">
    <property type="entry name" value="Cytochrome c"/>
    <property type="match status" value="1"/>
</dbReference>
<proteinExistence type="predicted"/>
<feature type="transmembrane region" description="Helical" evidence="1">
    <location>
        <begin position="257"/>
        <end position="276"/>
    </location>
</feature>
<name>A0ABQ1K9E7_9GAMM</name>
<keyword evidence="1" id="KW-0812">Transmembrane</keyword>
<keyword evidence="1" id="KW-1133">Transmembrane helix</keyword>
<dbReference type="InterPro" id="IPR036909">
    <property type="entry name" value="Cyt_c-like_dom_sf"/>
</dbReference>
<protein>
    <submittedName>
        <fullName evidence="3">Membrane protein</fullName>
    </submittedName>
</protein>
<dbReference type="Proteomes" id="UP000629025">
    <property type="component" value="Unassembled WGS sequence"/>
</dbReference>
<feature type="transmembrane region" description="Helical" evidence="1">
    <location>
        <begin position="92"/>
        <end position="110"/>
    </location>
</feature>
<dbReference type="RefSeq" id="WP_229680665.1">
    <property type="nucleotide sequence ID" value="NZ_BMIJ01000003.1"/>
</dbReference>
<comment type="caution">
    <text evidence="3">The sequence shown here is derived from an EMBL/GenBank/DDBJ whole genome shotgun (WGS) entry which is preliminary data.</text>
</comment>
<sequence>MIDAQLTAYLSDWLSLLLRFLHVVTAIAWIGASFYFVWLDNALEEPPKWKKDKGIKGDLWSIHGGGFYEIAKYTLAPEAMPKHLHWFKWEAYSTWITGALLLTLLYYVGANSYLIDPSKADLTPWQAIAIGVGSLLGGFLIYEAAVRSPLINHGLTFGLVMLVLVTLFAWGLNQLFGARAAYIHVGALIGSCMAGNVLLGIMPAQRGLVEAVKRGVEPDPKPALIAKLRSTHNNYATLPVLFIMLSNHYPMTYGHEYGWLILGALALIGGWARHFFNLRHRGIVKPWILVSALLAFCVLLILVRPAPVAISNSGEALTNTEAVALVQKRCATCHSATPTDKVFTAAPSGIIFDREDQVRGLIDRIEARAVLTHDMPFMNKTGMTDEERAKLGGWIARQRQQH</sequence>
<reference evidence="4" key="1">
    <citation type="journal article" date="2019" name="Int. J. Syst. Evol. Microbiol.">
        <title>The Global Catalogue of Microorganisms (GCM) 10K type strain sequencing project: providing services to taxonomists for standard genome sequencing and annotation.</title>
        <authorList>
            <consortium name="The Broad Institute Genomics Platform"/>
            <consortium name="The Broad Institute Genome Sequencing Center for Infectious Disease"/>
            <person name="Wu L."/>
            <person name="Ma J."/>
        </authorList>
    </citation>
    <scope>NUCLEOTIDE SEQUENCE [LARGE SCALE GENOMIC DNA]</scope>
    <source>
        <strain evidence="4">CGMCC 1.15341</strain>
    </source>
</reference>
<dbReference type="EMBL" id="BMIJ01000003">
    <property type="protein sequence ID" value="GGB92293.1"/>
    <property type="molecule type" value="Genomic_DNA"/>
</dbReference>
<dbReference type="Pfam" id="PF06181">
    <property type="entry name" value="Urate_ox_N"/>
    <property type="match status" value="1"/>
</dbReference>
<gene>
    <name evidence="3" type="ORF">GCM10011352_17940</name>
</gene>
<evidence type="ECO:0000313" key="4">
    <source>
        <dbReference type="Proteomes" id="UP000629025"/>
    </source>
</evidence>
<organism evidence="3 4">
    <name type="scientific">Marinobacterium zhoushanense</name>
    <dbReference type="NCBI Taxonomy" id="1679163"/>
    <lineage>
        <taxon>Bacteria</taxon>
        <taxon>Pseudomonadati</taxon>
        <taxon>Pseudomonadota</taxon>
        <taxon>Gammaproteobacteria</taxon>
        <taxon>Oceanospirillales</taxon>
        <taxon>Oceanospirillaceae</taxon>
        <taxon>Marinobacterium</taxon>
    </lineage>
</organism>
<evidence type="ECO:0000259" key="2">
    <source>
        <dbReference type="Pfam" id="PF06181"/>
    </source>
</evidence>
<evidence type="ECO:0000256" key="1">
    <source>
        <dbReference type="SAM" id="Phobius"/>
    </source>
</evidence>
<feature type="transmembrane region" description="Helical" evidence="1">
    <location>
        <begin position="122"/>
        <end position="142"/>
    </location>
</feature>
<feature type="transmembrane region" description="Helical" evidence="1">
    <location>
        <begin position="283"/>
        <end position="303"/>
    </location>
</feature>
<feature type="transmembrane region" description="Helical" evidence="1">
    <location>
        <begin position="182"/>
        <end position="204"/>
    </location>
</feature>
<dbReference type="InterPro" id="IPR010389">
    <property type="entry name" value="Urate_ox_N"/>
</dbReference>
<feature type="domain" description="Urate oxidase N-terminal" evidence="2">
    <location>
        <begin position="8"/>
        <end position="302"/>
    </location>
</feature>
<feature type="transmembrane region" description="Helical" evidence="1">
    <location>
        <begin position="154"/>
        <end position="176"/>
    </location>
</feature>
<accession>A0ABQ1K9E7</accession>